<dbReference type="InParanoid" id="B9SJT6"/>
<keyword evidence="2" id="KW-1185">Reference proteome</keyword>
<proteinExistence type="predicted"/>
<dbReference type="AlphaFoldDB" id="B9SJT6"/>
<accession>B9SJT6</accession>
<organism evidence="1 2">
    <name type="scientific">Ricinus communis</name>
    <name type="common">Castor bean</name>
    <dbReference type="NCBI Taxonomy" id="3988"/>
    <lineage>
        <taxon>Eukaryota</taxon>
        <taxon>Viridiplantae</taxon>
        <taxon>Streptophyta</taxon>
        <taxon>Embryophyta</taxon>
        <taxon>Tracheophyta</taxon>
        <taxon>Spermatophyta</taxon>
        <taxon>Magnoliopsida</taxon>
        <taxon>eudicotyledons</taxon>
        <taxon>Gunneridae</taxon>
        <taxon>Pentapetalae</taxon>
        <taxon>rosids</taxon>
        <taxon>fabids</taxon>
        <taxon>Malpighiales</taxon>
        <taxon>Euphorbiaceae</taxon>
        <taxon>Acalyphoideae</taxon>
        <taxon>Acalypheae</taxon>
        <taxon>Ricinus</taxon>
    </lineage>
</organism>
<evidence type="ECO:0000313" key="1">
    <source>
        <dbReference type="EMBL" id="EEF36124.1"/>
    </source>
</evidence>
<dbReference type="Proteomes" id="UP000008311">
    <property type="component" value="Unassembled WGS sequence"/>
</dbReference>
<sequence>MCECSGCPPRGLIHALCFYELVVGLHRAAHDLAALVRVPRLAAAGFYYKLVCFLRCHCYGPV</sequence>
<evidence type="ECO:0000313" key="2">
    <source>
        <dbReference type="Proteomes" id="UP000008311"/>
    </source>
</evidence>
<name>B9SJT6_RICCO</name>
<dbReference type="EMBL" id="EQ973990">
    <property type="protein sequence ID" value="EEF36124.1"/>
    <property type="molecule type" value="Genomic_DNA"/>
</dbReference>
<protein>
    <submittedName>
        <fullName evidence="1">Uncharacterized protein</fullName>
    </submittedName>
</protein>
<gene>
    <name evidence="1" type="ORF">RCOM_0736480</name>
</gene>
<reference evidence="2" key="1">
    <citation type="journal article" date="2010" name="Nat. Biotechnol.">
        <title>Draft genome sequence of the oilseed species Ricinus communis.</title>
        <authorList>
            <person name="Chan A.P."/>
            <person name="Crabtree J."/>
            <person name="Zhao Q."/>
            <person name="Lorenzi H."/>
            <person name="Orvis J."/>
            <person name="Puiu D."/>
            <person name="Melake-Berhan A."/>
            <person name="Jones K.M."/>
            <person name="Redman J."/>
            <person name="Chen G."/>
            <person name="Cahoon E.B."/>
            <person name="Gedil M."/>
            <person name="Stanke M."/>
            <person name="Haas B.J."/>
            <person name="Wortman J.R."/>
            <person name="Fraser-Liggett C.M."/>
            <person name="Ravel J."/>
            <person name="Rabinowicz P.D."/>
        </authorList>
    </citation>
    <scope>NUCLEOTIDE SEQUENCE [LARGE SCALE GENOMIC DNA]</scope>
    <source>
        <strain evidence="2">cv. Hale</strain>
    </source>
</reference>